<dbReference type="AlphaFoldDB" id="A0A0G4FVE6"/>
<name>A0A0G4FVE6_9ALVE</name>
<gene>
    <name evidence="1" type="ORF">Cvel_18979</name>
</gene>
<proteinExistence type="predicted"/>
<protein>
    <submittedName>
        <fullName evidence="1">Uncharacterized protein</fullName>
    </submittedName>
</protein>
<accession>A0A0G4FVE6</accession>
<reference evidence="1" key="1">
    <citation type="submission" date="2014-11" db="EMBL/GenBank/DDBJ databases">
        <authorList>
            <person name="Otto D Thomas"/>
            <person name="Naeem Raeece"/>
        </authorList>
    </citation>
    <scope>NUCLEOTIDE SEQUENCE</scope>
</reference>
<dbReference type="VEuPathDB" id="CryptoDB:Cvel_18979"/>
<organism evidence="1">
    <name type="scientific">Chromera velia CCMP2878</name>
    <dbReference type="NCBI Taxonomy" id="1169474"/>
    <lineage>
        <taxon>Eukaryota</taxon>
        <taxon>Sar</taxon>
        <taxon>Alveolata</taxon>
        <taxon>Colpodellida</taxon>
        <taxon>Chromeraceae</taxon>
        <taxon>Chromera</taxon>
    </lineage>
</organism>
<sequence length="84" mass="10056">MRPIHILVWSPYKQLAVRRASFEETFNFALDFANNAAKDAKDKVKMARIILANEALKLVQRWREQHDKHIMQRILRTRPLKRDT</sequence>
<dbReference type="EMBL" id="CDMZ01000667">
    <property type="protein sequence ID" value="CEM19158.1"/>
    <property type="molecule type" value="Genomic_DNA"/>
</dbReference>
<evidence type="ECO:0000313" key="1">
    <source>
        <dbReference type="EMBL" id="CEM19158.1"/>
    </source>
</evidence>